<dbReference type="Proteomes" id="UP000003789">
    <property type="component" value="Unassembled WGS sequence"/>
</dbReference>
<reference evidence="1 2" key="1">
    <citation type="submission" date="2006-03" db="EMBL/GenBank/DDBJ databases">
        <authorList>
            <person name="Bartlett D.H."/>
            <person name="Valle G."/>
            <person name="Lauro F.M."/>
            <person name="Vezzi A."/>
            <person name="Simonato F."/>
            <person name="Eloe E."/>
            <person name="Vitulo N."/>
            <person name="Stratton T.K."/>
            <person name="D'angelo M."/>
            <person name="Ferriera S."/>
            <person name="Johnson J."/>
            <person name="Kravitz S."/>
            <person name="Beeson K."/>
            <person name="Sutton G."/>
            <person name="Rogers Y."/>
            <person name="Friedman R."/>
            <person name="Frazier M."/>
            <person name="Venter J.C."/>
        </authorList>
    </citation>
    <scope>NUCLEOTIDE SEQUENCE [LARGE SCALE GENOMIC DNA]</scope>
    <source>
        <strain evidence="1 2">3TCK</strain>
    </source>
</reference>
<name>Q1Z8K1_9GAMM</name>
<comment type="caution">
    <text evidence="1">The sequence shown here is derived from an EMBL/GenBank/DDBJ whole genome shotgun (WGS) entry which is preliminary data.</text>
</comment>
<gene>
    <name evidence="1" type="ORF">P3TCK_21525</name>
</gene>
<sequence>MINFHKPFLNEKIVNNRTVNPRVVLHDLNRKYRPKIKQIYKTKSAVHEGTALYNNILYSSRFK</sequence>
<dbReference type="EMBL" id="AAPH01000002">
    <property type="protein sequence ID" value="EAS45107.1"/>
    <property type="molecule type" value="Genomic_DNA"/>
</dbReference>
<protein>
    <submittedName>
        <fullName evidence="1">Uncharacterized protein</fullName>
    </submittedName>
</protein>
<organism evidence="1 2">
    <name type="scientific">Photobacterium profundum 3TCK</name>
    <dbReference type="NCBI Taxonomy" id="314280"/>
    <lineage>
        <taxon>Bacteria</taxon>
        <taxon>Pseudomonadati</taxon>
        <taxon>Pseudomonadota</taxon>
        <taxon>Gammaproteobacteria</taxon>
        <taxon>Vibrionales</taxon>
        <taxon>Vibrionaceae</taxon>
        <taxon>Photobacterium</taxon>
    </lineage>
</organism>
<evidence type="ECO:0000313" key="2">
    <source>
        <dbReference type="Proteomes" id="UP000003789"/>
    </source>
</evidence>
<proteinExistence type="predicted"/>
<dbReference type="HOGENOM" id="CLU_2881997_0_0_6"/>
<evidence type="ECO:0000313" key="1">
    <source>
        <dbReference type="EMBL" id="EAS45107.1"/>
    </source>
</evidence>
<dbReference type="AlphaFoldDB" id="Q1Z8K1"/>
<accession>Q1Z8K1</accession>